<dbReference type="STRING" id="109376.A0A0D3CPQ8"/>
<dbReference type="eggNOG" id="KOG0160">
    <property type="taxonomic scope" value="Eukaryota"/>
</dbReference>
<evidence type="ECO:0000313" key="3">
    <source>
        <dbReference type="Proteomes" id="UP000032141"/>
    </source>
</evidence>
<reference evidence="2 3" key="1">
    <citation type="journal article" date="2014" name="Genome Biol.">
        <title>Transcriptome and methylome profiling reveals relics of genome dominance in the mesopolyploid Brassica oleracea.</title>
        <authorList>
            <person name="Parkin I.A."/>
            <person name="Koh C."/>
            <person name="Tang H."/>
            <person name="Robinson S.J."/>
            <person name="Kagale S."/>
            <person name="Clarke W.E."/>
            <person name="Town C.D."/>
            <person name="Nixon J."/>
            <person name="Krishnakumar V."/>
            <person name="Bidwell S.L."/>
            <person name="Denoeud F."/>
            <person name="Belcram H."/>
            <person name="Links M.G."/>
            <person name="Just J."/>
            <person name="Clarke C."/>
            <person name="Bender T."/>
            <person name="Huebert T."/>
            <person name="Mason A.S."/>
            <person name="Pires J.C."/>
            <person name="Barker G."/>
            <person name="Moore J."/>
            <person name="Walley P.G."/>
            <person name="Manoli S."/>
            <person name="Batley J."/>
            <person name="Edwards D."/>
            <person name="Nelson M.N."/>
            <person name="Wang X."/>
            <person name="Paterson A.H."/>
            <person name="King G."/>
            <person name="Bancroft I."/>
            <person name="Chalhoub B."/>
            <person name="Sharpe A.G."/>
        </authorList>
    </citation>
    <scope>NUCLEOTIDE SEQUENCE</scope>
    <source>
        <strain evidence="2 3">cv. TO1000</strain>
    </source>
</reference>
<dbReference type="EnsemblPlants" id="Bo6g022120.1">
    <property type="protein sequence ID" value="Bo6g022120.1"/>
    <property type="gene ID" value="Bo6g022120"/>
</dbReference>
<keyword evidence="3" id="KW-1185">Reference proteome</keyword>
<dbReference type="AlphaFoldDB" id="A0A0D3CPQ8"/>
<dbReference type="Gramene" id="Bo6g022120.1">
    <property type="protein sequence ID" value="Bo6g022120.1"/>
    <property type="gene ID" value="Bo6g022120"/>
</dbReference>
<reference evidence="2" key="2">
    <citation type="submission" date="2015-03" db="UniProtKB">
        <authorList>
            <consortium name="EnsemblPlants"/>
        </authorList>
    </citation>
    <scope>IDENTIFICATION</scope>
</reference>
<proteinExistence type="predicted"/>
<organism evidence="2 3">
    <name type="scientific">Brassica oleracea var. oleracea</name>
    <dbReference type="NCBI Taxonomy" id="109376"/>
    <lineage>
        <taxon>Eukaryota</taxon>
        <taxon>Viridiplantae</taxon>
        <taxon>Streptophyta</taxon>
        <taxon>Embryophyta</taxon>
        <taxon>Tracheophyta</taxon>
        <taxon>Spermatophyta</taxon>
        <taxon>Magnoliopsida</taxon>
        <taxon>eudicotyledons</taxon>
        <taxon>Gunneridae</taxon>
        <taxon>Pentapetalae</taxon>
        <taxon>rosids</taxon>
        <taxon>malvids</taxon>
        <taxon>Brassicales</taxon>
        <taxon>Brassicaceae</taxon>
        <taxon>Brassiceae</taxon>
        <taxon>Brassica</taxon>
    </lineage>
</organism>
<dbReference type="Proteomes" id="UP000032141">
    <property type="component" value="Chromosome C6"/>
</dbReference>
<dbReference type="HOGENOM" id="CLU_2501054_0_0_1"/>
<evidence type="ECO:0000313" key="2">
    <source>
        <dbReference type="EnsemblPlants" id="Bo6g022120.1"/>
    </source>
</evidence>
<protein>
    <submittedName>
        <fullName evidence="2">Uncharacterized protein</fullName>
    </submittedName>
</protein>
<sequence length="86" mass="9992">MHSWARCSTRARPDARAGGQTSVTRCPIPRLRNESDEVLVKASVISELQRWVLKSKVALREKEEENDILRQRLQQYDNRCEVGQQN</sequence>
<name>A0A0D3CPQ8_BRAOL</name>
<accession>A0A0D3CPQ8</accession>
<feature type="region of interest" description="Disordered" evidence="1">
    <location>
        <begin position="1"/>
        <end position="26"/>
    </location>
</feature>
<evidence type="ECO:0000256" key="1">
    <source>
        <dbReference type="SAM" id="MobiDB-lite"/>
    </source>
</evidence>